<dbReference type="OrthoDB" id="595066at2"/>
<dbReference type="HOGENOM" id="CLU_132527_0_0_10"/>
<dbReference type="AlphaFoldDB" id="A1BCX2"/>
<dbReference type="STRING" id="290317.Cpha266_0182"/>
<evidence type="ECO:0008006" key="3">
    <source>
        <dbReference type="Google" id="ProtNLM"/>
    </source>
</evidence>
<evidence type="ECO:0000313" key="1">
    <source>
        <dbReference type="EMBL" id="ABL64249.1"/>
    </source>
</evidence>
<name>A1BCX2_CHLPD</name>
<dbReference type="PANTHER" id="PTHR30469">
    <property type="entry name" value="MULTIDRUG RESISTANCE PROTEIN MDTA"/>
    <property type="match status" value="1"/>
</dbReference>
<dbReference type="GO" id="GO:0015562">
    <property type="term" value="F:efflux transmembrane transporter activity"/>
    <property type="evidence" value="ECO:0007669"/>
    <property type="project" value="TreeGrafter"/>
</dbReference>
<dbReference type="GO" id="GO:1990281">
    <property type="term" value="C:efflux pump complex"/>
    <property type="evidence" value="ECO:0007669"/>
    <property type="project" value="TreeGrafter"/>
</dbReference>
<organism evidence="1 2">
    <name type="scientific">Chlorobium phaeobacteroides (strain DSM 266 / SMG 266 / 2430)</name>
    <dbReference type="NCBI Taxonomy" id="290317"/>
    <lineage>
        <taxon>Bacteria</taxon>
        <taxon>Pseudomonadati</taxon>
        <taxon>Chlorobiota</taxon>
        <taxon>Chlorobiia</taxon>
        <taxon>Chlorobiales</taxon>
        <taxon>Chlorobiaceae</taxon>
        <taxon>Chlorobium/Pelodictyon group</taxon>
        <taxon>Chlorobium</taxon>
    </lineage>
</organism>
<evidence type="ECO:0000313" key="2">
    <source>
        <dbReference type="Proteomes" id="UP000008701"/>
    </source>
</evidence>
<dbReference type="eggNOG" id="COG0845">
    <property type="taxonomic scope" value="Bacteria"/>
</dbReference>
<sequence length="138" mass="14694">MKGQNNSVAFIAVLITLLAGCGKGEQHTNNAKTKPDQALSLPLFQTESTLNARGEEVILVPKSSVFQQGGLTGVFVVGDDQKATIRWIRTGRIDHGSVVVLGGIDKGEMVIANYNPELKEGVSVTKSQAVTREATSNE</sequence>
<dbReference type="PANTHER" id="PTHR30469:SF15">
    <property type="entry name" value="HLYD FAMILY OF SECRETION PROTEINS"/>
    <property type="match status" value="1"/>
</dbReference>
<dbReference type="Gene3D" id="2.40.420.20">
    <property type="match status" value="1"/>
</dbReference>
<keyword evidence="2" id="KW-1185">Reference proteome</keyword>
<reference evidence="1 2" key="1">
    <citation type="submission" date="2006-12" db="EMBL/GenBank/DDBJ databases">
        <title>Complete sequence of Chlorobium phaeobacteroides DSM 266.</title>
        <authorList>
            <consortium name="US DOE Joint Genome Institute"/>
            <person name="Copeland A."/>
            <person name="Lucas S."/>
            <person name="Lapidus A."/>
            <person name="Barry K."/>
            <person name="Detter J.C."/>
            <person name="Glavina del Rio T."/>
            <person name="Hammon N."/>
            <person name="Israni S."/>
            <person name="Pitluck S."/>
            <person name="Goltsman E."/>
            <person name="Schmutz J."/>
            <person name="Larimer F."/>
            <person name="Land M."/>
            <person name="Hauser L."/>
            <person name="Mikhailova N."/>
            <person name="Li T."/>
            <person name="Overmann J."/>
            <person name="Bryant D.A."/>
            <person name="Richardson P."/>
        </authorList>
    </citation>
    <scope>NUCLEOTIDE SEQUENCE [LARGE SCALE GENOMIC DNA]</scope>
    <source>
        <strain evidence="1 2">DSM 266</strain>
    </source>
</reference>
<gene>
    <name evidence="1" type="ordered locus">Cpha266_0182</name>
</gene>
<dbReference type="EMBL" id="CP000492">
    <property type="protein sequence ID" value="ABL64249.1"/>
    <property type="molecule type" value="Genomic_DNA"/>
</dbReference>
<dbReference type="KEGG" id="cph:Cpha266_0182"/>
<protein>
    <recommendedName>
        <fullName evidence="3">Efflux transporter, RND family, MFP subunit</fullName>
    </recommendedName>
</protein>
<accession>A1BCX2</accession>
<dbReference type="Proteomes" id="UP000008701">
    <property type="component" value="Chromosome"/>
</dbReference>
<dbReference type="PROSITE" id="PS51257">
    <property type="entry name" value="PROKAR_LIPOPROTEIN"/>
    <property type="match status" value="1"/>
</dbReference>
<proteinExistence type="predicted"/>
<dbReference type="RefSeq" id="WP_011744089.1">
    <property type="nucleotide sequence ID" value="NC_008639.1"/>
</dbReference>